<keyword evidence="14" id="KW-0479">Metal-binding</keyword>
<dbReference type="GO" id="GO:0005975">
    <property type="term" value="P:carbohydrate metabolic process"/>
    <property type="evidence" value="ECO:0007669"/>
    <property type="project" value="TreeGrafter"/>
</dbReference>
<evidence type="ECO:0000313" key="16">
    <source>
        <dbReference type="Proteomes" id="UP000054081"/>
    </source>
</evidence>
<feature type="transmembrane region" description="Helical" evidence="14">
    <location>
        <begin position="52"/>
        <end position="74"/>
    </location>
</feature>
<evidence type="ECO:0000256" key="1">
    <source>
        <dbReference type="ARBA" id="ARBA00004606"/>
    </source>
</evidence>
<evidence type="ECO:0000256" key="13">
    <source>
        <dbReference type="PIRSR" id="PIRSR605027-6"/>
    </source>
</evidence>
<name>A0A093P9I3_PYGAD</name>
<accession>A0A093P9I3</accession>
<feature type="active site" description="Proton donor/acceptor" evidence="11">
    <location>
        <position position="92"/>
    </location>
</feature>
<evidence type="ECO:0000313" key="15">
    <source>
        <dbReference type="EMBL" id="KFW73578.1"/>
    </source>
</evidence>
<proteinExistence type="inferred from homology"/>
<feature type="non-terminal residue" evidence="15">
    <location>
        <position position="1"/>
    </location>
</feature>
<evidence type="ECO:0000256" key="5">
    <source>
        <dbReference type="ARBA" id="ARBA00022692"/>
    </source>
</evidence>
<organism evidence="15 16">
    <name type="scientific">Pygoscelis adeliae</name>
    <name type="common">Adelie penguin</name>
    <dbReference type="NCBI Taxonomy" id="9238"/>
    <lineage>
        <taxon>Eukaryota</taxon>
        <taxon>Metazoa</taxon>
        <taxon>Chordata</taxon>
        <taxon>Craniata</taxon>
        <taxon>Vertebrata</taxon>
        <taxon>Euteleostomi</taxon>
        <taxon>Archelosauria</taxon>
        <taxon>Archosauria</taxon>
        <taxon>Dinosauria</taxon>
        <taxon>Saurischia</taxon>
        <taxon>Theropoda</taxon>
        <taxon>Coelurosauria</taxon>
        <taxon>Aves</taxon>
        <taxon>Neognathae</taxon>
        <taxon>Neoaves</taxon>
        <taxon>Aequornithes</taxon>
        <taxon>Sphenisciformes</taxon>
        <taxon>Spheniscidae</taxon>
        <taxon>Pygoscelis</taxon>
    </lineage>
</organism>
<sequence>QMRTTRKVSVWPVGLVGGRRYERPVVENGKVVGWYTGWRADRPFAIDMAGKFFLTFFPTPLSLQGFAVSLQVILSHPKAVFKRRGSQPGMQESDFLKQITTVEELEPKANNCTKVLVWHTRTEKVNLANEPKYHLDTVSIEV</sequence>
<dbReference type="InterPro" id="IPR005027">
    <property type="entry name" value="Glyco_trans_43"/>
</dbReference>
<feature type="site" description="Interaction with galactose moiety of substrate glycoprotein" evidence="12">
    <location>
        <position position="22"/>
    </location>
</feature>
<evidence type="ECO:0000256" key="10">
    <source>
        <dbReference type="ARBA" id="ARBA00047979"/>
    </source>
</evidence>
<dbReference type="PANTHER" id="PTHR10896:SF8">
    <property type="entry name" value="GALACTOSYLGALACTOSYLXYLOSYLPROTEIN 3-BETA-GLUCURONOSYLTRANSFERASE 2"/>
    <property type="match status" value="1"/>
</dbReference>
<evidence type="ECO:0000256" key="7">
    <source>
        <dbReference type="ARBA" id="ARBA00022989"/>
    </source>
</evidence>
<keyword evidence="14" id="KW-0464">Manganese</keyword>
<keyword evidence="14" id="KW-0333">Golgi apparatus</keyword>
<keyword evidence="8 14" id="KW-0472">Membrane</keyword>
<comment type="similarity">
    <text evidence="2 14">Belongs to the glycosyltransferase 43 family.</text>
</comment>
<dbReference type="PANTHER" id="PTHR10896">
    <property type="entry name" value="GALACTOSYLGALACTOSYLXYLOSYLPROTEIN 3-BETA-GLUCURONOSYLTRANSFERASE BETA-1,3-GLUCURONYLTRANSFERASE"/>
    <property type="match status" value="1"/>
</dbReference>
<feature type="non-terminal residue" evidence="15">
    <location>
        <position position="142"/>
    </location>
</feature>
<dbReference type="AlphaFoldDB" id="A0A093P9I3"/>
<dbReference type="GO" id="GO:0050650">
    <property type="term" value="P:chondroitin sulfate proteoglycan biosynthetic process"/>
    <property type="evidence" value="ECO:0007669"/>
    <property type="project" value="TreeGrafter"/>
</dbReference>
<evidence type="ECO:0000256" key="6">
    <source>
        <dbReference type="ARBA" id="ARBA00022968"/>
    </source>
</evidence>
<evidence type="ECO:0000256" key="4">
    <source>
        <dbReference type="ARBA" id="ARBA00022679"/>
    </source>
</evidence>
<dbReference type="Gene3D" id="3.90.550.10">
    <property type="entry name" value="Spore Coat Polysaccharide Biosynthesis Protein SpsA, Chain A"/>
    <property type="match status" value="1"/>
</dbReference>
<comment type="cofactor">
    <cofactor evidence="14">
        <name>Mn(2+)</name>
        <dbReference type="ChEBI" id="CHEBI:29035"/>
    </cofactor>
</comment>
<dbReference type="SUPFAM" id="SSF53448">
    <property type="entry name" value="Nucleotide-diphospho-sugar transferases"/>
    <property type="match status" value="1"/>
</dbReference>
<keyword evidence="7 14" id="KW-1133">Transmembrane helix</keyword>
<evidence type="ECO:0000256" key="11">
    <source>
        <dbReference type="PIRSR" id="PIRSR605027-1"/>
    </source>
</evidence>
<dbReference type="Pfam" id="PF03360">
    <property type="entry name" value="Glyco_transf_43"/>
    <property type="match status" value="1"/>
</dbReference>
<feature type="site" description="Interaction with galactose moiety of substrate glycoprotein" evidence="12">
    <location>
        <position position="129"/>
    </location>
</feature>
<evidence type="ECO:0000256" key="2">
    <source>
        <dbReference type="ARBA" id="ARBA00007706"/>
    </source>
</evidence>
<dbReference type="GO" id="GO:0015018">
    <property type="term" value="F:galactosylgalactosylxylosylprotein 3-beta-glucuronosyltransferase activity"/>
    <property type="evidence" value="ECO:0007669"/>
    <property type="project" value="UniProtKB-UniRule"/>
</dbReference>
<dbReference type="Proteomes" id="UP000054081">
    <property type="component" value="Unassembled WGS sequence"/>
</dbReference>
<reference evidence="15 16" key="1">
    <citation type="submission" date="2014-04" db="EMBL/GenBank/DDBJ databases">
        <title>Genome evolution of avian class.</title>
        <authorList>
            <person name="Zhang G."/>
            <person name="Li C."/>
        </authorList>
    </citation>
    <scope>NUCLEOTIDE SEQUENCE [LARGE SCALE GENOMIC DNA]</scope>
    <source>
        <strain evidence="15">BGI_AS28</strain>
    </source>
</reference>
<keyword evidence="6 14" id="KW-0735">Signal-anchor</keyword>
<keyword evidence="9 13" id="KW-0325">Glycoprotein</keyword>
<evidence type="ECO:0000256" key="8">
    <source>
        <dbReference type="ARBA" id="ARBA00023136"/>
    </source>
</evidence>
<dbReference type="InterPro" id="IPR029044">
    <property type="entry name" value="Nucleotide-diphossugar_trans"/>
</dbReference>
<evidence type="ECO:0000256" key="3">
    <source>
        <dbReference type="ARBA" id="ARBA00012641"/>
    </source>
</evidence>
<dbReference type="UniPathway" id="UPA00378"/>
<keyword evidence="4 14" id="KW-0808">Transferase</keyword>
<dbReference type="GO" id="GO:0000139">
    <property type="term" value="C:Golgi membrane"/>
    <property type="evidence" value="ECO:0007669"/>
    <property type="project" value="UniProtKB-SubCell"/>
</dbReference>
<keyword evidence="16" id="KW-1185">Reference proteome</keyword>
<comment type="catalytic activity">
    <reaction evidence="10 14">
        <text>3-O-(beta-D-galactosyl-(1-&gt;3)-beta-D-galactosyl-(1-&gt;4)-beta-D-xylosyl)-L-seryl-[protein] + UDP-alpha-D-glucuronate = 3-O-(beta-D-GlcA-(1-&gt;3)-beta-D-Gal-(1-&gt;3)-beta-D-Gal-(1-&gt;4)-beta-D-Xyl)-L-seryl-[protein] + UDP + H(+)</text>
        <dbReference type="Rhea" id="RHEA:24168"/>
        <dbReference type="Rhea" id="RHEA-COMP:12571"/>
        <dbReference type="Rhea" id="RHEA-COMP:12573"/>
        <dbReference type="ChEBI" id="CHEBI:15378"/>
        <dbReference type="ChEBI" id="CHEBI:58052"/>
        <dbReference type="ChEBI" id="CHEBI:58223"/>
        <dbReference type="ChEBI" id="CHEBI:132090"/>
        <dbReference type="ChEBI" id="CHEBI:132093"/>
        <dbReference type="EC" id="2.4.1.135"/>
    </reaction>
</comment>
<feature type="glycosylation site" description="N-linked (GlcNAc...) asparagine" evidence="13">
    <location>
        <position position="111"/>
    </location>
</feature>
<comment type="pathway">
    <text evidence="14">Protein modification; protein glycosylation.</text>
</comment>
<comment type="subcellular location">
    <subcellularLocation>
        <location evidence="14">Golgi apparatus membrane</location>
        <topology evidence="14">Single-pass type II membrane protein</topology>
    </subcellularLocation>
    <subcellularLocation>
        <location evidence="1">Membrane</location>
        <topology evidence="1">Single-pass type II membrane protein</topology>
    </subcellularLocation>
</comment>
<evidence type="ECO:0000256" key="9">
    <source>
        <dbReference type="ARBA" id="ARBA00023180"/>
    </source>
</evidence>
<evidence type="ECO:0000256" key="12">
    <source>
        <dbReference type="PIRSR" id="PIRSR605027-4"/>
    </source>
</evidence>
<evidence type="ECO:0000256" key="14">
    <source>
        <dbReference type="RuleBase" id="RU363127"/>
    </source>
</evidence>
<keyword evidence="5 14" id="KW-0812">Transmembrane</keyword>
<dbReference type="EC" id="2.4.1.135" evidence="3 14"/>
<dbReference type="EMBL" id="KL225531">
    <property type="protein sequence ID" value="KFW73578.1"/>
    <property type="molecule type" value="Genomic_DNA"/>
</dbReference>
<protein>
    <recommendedName>
        <fullName evidence="3 14">Galactosylgalactosylxylosylprotein 3-beta-glucuronosyltransferase</fullName>
        <ecNumber evidence="3 14">2.4.1.135</ecNumber>
    </recommendedName>
</protein>
<dbReference type="GO" id="GO:0046872">
    <property type="term" value="F:metal ion binding"/>
    <property type="evidence" value="ECO:0007669"/>
    <property type="project" value="UniProtKB-KW"/>
</dbReference>
<dbReference type="STRING" id="9238.A0A093P9I3"/>
<gene>
    <name evidence="15" type="ORF">AS28_12123</name>
</gene>